<organism evidence="1">
    <name type="scientific">Eremomyces bilateralis CBS 781.70</name>
    <dbReference type="NCBI Taxonomy" id="1392243"/>
    <lineage>
        <taxon>Eukaryota</taxon>
        <taxon>Fungi</taxon>
        <taxon>Dikarya</taxon>
        <taxon>Ascomycota</taxon>
        <taxon>Pezizomycotina</taxon>
        <taxon>Dothideomycetes</taxon>
        <taxon>Dothideomycetes incertae sedis</taxon>
        <taxon>Eremomycetales</taxon>
        <taxon>Eremomycetaceae</taxon>
        <taxon>Eremomyces</taxon>
    </lineage>
</organism>
<keyword evidence="2" id="KW-1185">Reference proteome</keyword>
<accession>A0A6G1FX02</accession>
<reference evidence="1 3" key="1">
    <citation type="submission" date="2020-01" db="EMBL/GenBank/DDBJ databases">
        <authorList>
            <consortium name="DOE Joint Genome Institute"/>
            <person name="Haridas S."/>
            <person name="Albert R."/>
            <person name="Binder M."/>
            <person name="Bloem J."/>
            <person name="Labutti K."/>
            <person name="Salamov A."/>
            <person name="Andreopoulos B."/>
            <person name="Baker S.E."/>
            <person name="Barry K."/>
            <person name="Bills G."/>
            <person name="Bluhm B.H."/>
            <person name="Cannon C."/>
            <person name="Castanera R."/>
            <person name="Culley D.E."/>
            <person name="Daum C."/>
            <person name="Ezra D."/>
            <person name="Gonzalez J.B."/>
            <person name="Henrissat B."/>
            <person name="Kuo A."/>
            <person name="Liang C."/>
            <person name="Lipzen A."/>
            <person name="Lutzoni F."/>
            <person name="Magnuson J."/>
            <person name="Mondo S."/>
            <person name="Nolan M."/>
            <person name="Ohm R."/>
            <person name="Pangilinan J."/>
            <person name="Park H.-J."/>
            <person name="Ramirez L."/>
            <person name="Alfaro M."/>
            <person name="Sun H."/>
            <person name="Tritt A."/>
            <person name="Yoshinaga Y."/>
            <person name="Zwiers L.-H."/>
            <person name="Turgeon B.G."/>
            <person name="Goodwin S.B."/>
            <person name="Spatafora J.W."/>
            <person name="Crous P.W."/>
            <person name="Grigoriev I.V."/>
        </authorList>
    </citation>
    <scope>NUCLEOTIDE SEQUENCE</scope>
    <source>
        <strain evidence="1 3">CBS 781.70</strain>
    </source>
</reference>
<evidence type="ECO:0000313" key="3">
    <source>
        <dbReference type="RefSeq" id="XP_033531852.1"/>
    </source>
</evidence>
<name>A0A6G1FX02_9PEZI</name>
<protein>
    <submittedName>
        <fullName evidence="1 3">Uncharacterized protein</fullName>
    </submittedName>
</protein>
<evidence type="ECO:0000313" key="1">
    <source>
        <dbReference type="EMBL" id="KAF1810221.1"/>
    </source>
</evidence>
<reference evidence="3" key="3">
    <citation type="submission" date="2025-04" db="UniProtKB">
        <authorList>
            <consortium name="RefSeq"/>
        </authorList>
    </citation>
    <scope>IDENTIFICATION</scope>
    <source>
        <strain evidence="3">CBS 781.70</strain>
    </source>
</reference>
<dbReference type="RefSeq" id="XP_033531852.1">
    <property type="nucleotide sequence ID" value="XM_033679982.1"/>
</dbReference>
<dbReference type="GeneID" id="54420552"/>
<evidence type="ECO:0000313" key="2">
    <source>
        <dbReference type="Proteomes" id="UP000504638"/>
    </source>
</evidence>
<gene>
    <name evidence="1 3" type="ORF">P152DRAFT_460729</name>
</gene>
<reference evidence="3" key="2">
    <citation type="submission" date="2020-04" db="EMBL/GenBank/DDBJ databases">
        <authorList>
            <consortium name="NCBI Genome Project"/>
        </authorList>
    </citation>
    <scope>NUCLEOTIDE SEQUENCE</scope>
    <source>
        <strain evidence="3">CBS 781.70</strain>
    </source>
</reference>
<feature type="non-terminal residue" evidence="1">
    <location>
        <position position="155"/>
    </location>
</feature>
<dbReference type="Proteomes" id="UP000504638">
    <property type="component" value="Unplaced"/>
</dbReference>
<dbReference type="EMBL" id="ML975167">
    <property type="protein sequence ID" value="KAF1810221.1"/>
    <property type="molecule type" value="Genomic_DNA"/>
</dbReference>
<sequence length="155" mass="18026">MSSVKPQTKTRIATSDVRDLMVANLRYRTQTTSLRSNPTINIPASRDIYYQVAVTTHRSAREPREWMRMRVVHSSWLFPLQSSLFNLHERHQASQQRLGTMSSIMNNVARFQTFAPSLAHVTRRSRFDPPCLLFSDLQESGGSKMRERRIKESKM</sequence>
<proteinExistence type="predicted"/>
<dbReference type="AlphaFoldDB" id="A0A6G1FX02"/>